<proteinExistence type="predicted"/>
<name>A0A395SZA5_9HYPO</name>
<dbReference type="Proteomes" id="UP000266234">
    <property type="component" value="Unassembled WGS sequence"/>
</dbReference>
<dbReference type="AlphaFoldDB" id="A0A395SZA5"/>
<accession>A0A395SZA5</accession>
<keyword evidence="2" id="KW-1133">Transmembrane helix</keyword>
<organism evidence="3 4">
    <name type="scientific">Fusarium longipes</name>
    <dbReference type="NCBI Taxonomy" id="694270"/>
    <lineage>
        <taxon>Eukaryota</taxon>
        <taxon>Fungi</taxon>
        <taxon>Dikarya</taxon>
        <taxon>Ascomycota</taxon>
        <taxon>Pezizomycotina</taxon>
        <taxon>Sordariomycetes</taxon>
        <taxon>Hypocreomycetidae</taxon>
        <taxon>Hypocreales</taxon>
        <taxon>Nectriaceae</taxon>
        <taxon>Fusarium</taxon>
    </lineage>
</organism>
<feature type="compositionally biased region" description="Basic and acidic residues" evidence="1">
    <location>
        <begin position="265"/>
        <end position="284"/>
    </location>
</feature>
<evidence type="ECO:0000256" key="1">
    <source>
        <dbReference type="SAM" id="MobiDB-lite"/>
    </source>
</evidence>
<feature type="compositionally biased region" description="Polar residues" evidence="1">
    <location>
        <begin position="178"/>
        <end position="197"/>
    </location>
</feature>
<keyword evidence="2" id="KW-0472">Membrane</keyword>
<dbReference type="OrthoDB" id="5106342at2759"/>
<evidence type="ECO:0000256" key="2">
    <source>
        <dbReference type="SAM" id="Phobius"/>
    </source>
</evidence>
<feature type="transmembrane region" description="Helical" evidence="2">
    <location>
        <begin position="147"/>
        <end position="169"/>
    </location>
</feature>
<feature type="region of interest" description="Disordered" evidence="1">
    <location>
        <begin position="175"/>
        <end position="214"/>
    </location>
</feature>
<keyword evidence="4" id="KW-1185">Reference proteome</keyword>
<gene>
    <name evidence="3" type="ORF">FLONG3_4378</name>
</gene>
<dbReference type="EMBL" id="PXOG01000092">
    <property type="protein sequence ID" value="RGP77459.1"/>
    <property type="molecule type" value="Genomic_DNA"/>
</dbReference>
<comment type="caution">
    <text evidence="3">The sequence shown here is derived from an EMBL/GenBank/DDBJ whole genome shotgun (WGS) entry which is preliminary data.</text>
</comment>
<evidence type="ECO:0000313" key="3">
    <source>
        <dbReference type="EMBL" id="RGP77459.1"/>
    </source>
</evidence>
<feature type="region of interest" description="Disordered" evidence="1">
    <location>
        <begin position="1"/>
        <end position="20"/>
    </location>
</feature>
<keyword evidence="2" id="KW-0812">Transmembrane</keyword>
<evidence type="ECO:0000313" key="4">
    <source>
        <dbReference type="Proteomes" id="UP000266234"/>
    </source>
</evidence>
<protein>
    <submittedName>
        <fullName evidence="3">Uncharacterized protein</fullName>
    </submittedName>
</protein>
<feature type="region of interest" description="Disordered" evidence="1">
    <location>
        <begin position="259"/>
        <end position="284"/>
    </location>
</feature>
<sequence length="284" mass="31265">MPFPFPNIDLDEKKNHTATGTGLSSGYTVIGVTTIDSTLGWDTLTKSGTQSESKMSTSNEPLTVTMTALPPISKRPVDEPDVVTSIIMSTITHDHTSTVTVGPDTELEPLSTIWISNLSPPTSITQPLPTTSTATPSPKSYLSTVELVGVVIGIICLLTMICLPILFILRRRRRNPPASDSQNNINIRVGNGSCSRWSHSDDSRPTPLPLPQHTEENKVKTEFVKRPFRVMSPPPRYNDYWKGQNEEYEMGVRDTVGEASGSRFAEQHYSDPKGKGKQRADGWI</sequence>
<reference evidence="3 4" key="1">
    <citation type="journal article" date="2018" name="PLoS Pathog.">
        <title>Evolution of structural diversity of trichothecenes, a family of toxins produced by plant pathogenic and entomopathogenic fungi.</title>
        <authorList>
            <person name="Proctor R.H."/>
            <person name="McCormick S.P."/>
            <person name="Kim H.S."/>
            <person name="Cardoza R.E."/>
            <person name="Stanley A.M."/>
            <person name="Lindo L."/>
            <person name="Kelly A."/>
            <person name="Brown D.W."/>
            <person name="Lee T."/>
            <person name="Vaughan M.M."/>
            <person name="Alexander N.J."/>
            <person name="Busman M."/>
            <person name="Gutierrez S."/>
        </authorList>
    </citation>
    <scope>NUCLEOTIDE SEQUENCE [LARGE SCALE GENOMIC DNA]</scope>
    <source>
        <strain evidence="3 4">NRRL 20695</strain>
    </source>
</reference>